<gene>
    <name evidence="2" type="ORF">HEQ75_14730</name>
</gene>
<organism evidence="2 3">
    <name type="scientific">Falsiroseomonas selenitidurans</name>
    <dbReference type="NCBI Taxonomy" id="2716335"/>
    <lineage>
        <taxon>Bacteria</taxon>
        <taxon>Pseudomonadati</taxon>
        <taxon>Pseudomonadota</taxon>
        <taxon>Alphaproteobacteria</taxon>
        <taxon>Acetobacterales</taxon>
        <taxon>Roseomonadaceae</taxon>
        <taxon>Falsiroseomonas</taxon>
    </lineage>
</organism>
<dbReference type="InterPro" id="IPR036280">
    <property type="entry name" value="Multihaem_cyt_sf"/>
</dbReference>
<dbReference type="Gene3D" id="3.90.10.10">
    <property type="entry name" value="Cytochrome C3"/>
    <property type="match status" value="2"/>
</dbReference>
<evidence type="ECO:0000313" key="3">
    <source>
        <dbReference type="Proteomes" id="UP000787635"/>
    </source>
</evidence>
<proteinExistence type="predicted"/>
<sequence length="250" mass="27295">MKRPWIMLIVAANLAVIIALAFIYPHLMVSAGPLVPAHAQLATDCFACHTPLLGASAGRCITCHAVADIGVRSTTGVAMVRTGPAARTPFHQHLVAQNCLACHSDHQGSRIGQSTRMTFSHALLQPATQASCATCHTAPANNLHRGLTAACSTCHSTERWRPATLDHTRFFQLDGDHNAPCATCHVNNDTSRYTCYGCHEHQQDRISARHLREGIRDFQNCVSCHRSAHGEPERPGGRDRRDGRSGRERD</sequence>
<accession>A0ABX1E4K8</accession>
<evidence type="ECO:0000313" key="2">
    <source>
        <dbReference type="EMBL" id="NKC32117.1"/>
    </source>
</evidence>
<keyword evidence="3" id="KW-1185">Reference proteome</keyword>
<dbReference type="EMBL" id="JAAVNE010000022">
    <property type="protein sequence ID" value="NKC32117.1"/>
    <property type="molecule type" value="Genomic_DNA"/>
</dbReference>
<dbReference type="SUPFAM" id="SSF48695">
    <property type="entry name" value="Multiheme cytochromes"/>
    <property type="match status" value="1"/>
</dbReference>
<feature type="compositionally biased region" description="Basic and acidic residues" evidence="1">
    <location>
        <begin position="228"/>
        <end position="250"/>
    </location>
</feature>
<dbReference type="Proteomes" id="UP000787635">
    <property type="component" value="Unassembled WGS sequence"/>
</dbReference>
<evidence type="ECO:0000256" key="1">
    <source>
        <dbReference type="SAM" id="MobiDB-lite"/>
    </source>
</evidence>
<feature type="region of interest" description="Disordered" evidence="1">
    <location>
        <begin position="227"/>
        <end position="250"/>
    </location>
</feature>
<reference evidence="2 3" key="1">
    <citation type="submission" date="2020-03" db="EMBL/GenBank/DDBJ databases">
        <title>Roseomonas selenitidurans sp. nov. isolated from urban soil.</title>
        <authorList>
            <person name="Liu H."/>
        </authorList>
    </citation>
    <scope>NUCLEOTIDE SEQUENCE [LARGE SCALE GENOMIC DNA]</scope>
    <source>
        <strain evidence="2 3">BU-1</strain>
    </source>
</reference>
<protein>
    <submittedName>
        <fullName evidence="2">Class III cytochrome C family protein</fullName>
    </submittedName>
</protein>
<comment type="caution">
    <text evidence="2">The sequence shown here is derived from an EMBL/GenBank/DDBJ whole genome shotgun (WGS) entry which is preliminary data.</text>
</comment>
<name>A0ABX1E4K8_9PROT</name>